<organism evidence="2 3">
    <name type="scientific">Bugula neritina</name>
    <name type="common">Brown bryozoan</name>
    <name type="synonym">Sertularia neritina</name>
    <dbReference type="NCBI Taxonomy" id="10212"/>
    <lineage>
        <taxon>Eukaryota</taxon>
        <taxon>Metazoa</taxon>
        <taxon>Spiralia</taxon>
        <taxon>Lophotrochozoa</taxon>
        <taxon>Bryozoa</taxon>
        <taxon>Gymnolaemata</taxon>
        <taxon>Cheilostomatida</taxon>
        <taxon>Flustrina</taxon>
        <taxon>Buguloidea</taxon>
        <taxon>Bugulidae</taxon>
        <taxon>Bugula</taxon>
    </lineage>
</organism>
<sequence length="103" mass="11606">MDRYVQKQTLEEHLVSQISQHAHSCTLDDMLIEDEGHLDDYDDVMVKEKVQKVTGTVRDSPLSSSHTTKDYDSKNTSPVKSTPTEKTMKIVNGYIVFTDDAAS</sequence>
<keyword evidence="3" id="KW-1185">Reference proteome</keyword>
<evidence type="ECO:0000313" key="2">
    <source>
        <dbReference type="EMBL" id="KAF6019959.1"/>
    </source>
</evidence>
<name>A0A7J7J1A8_BUGNE</name>
<gene>
    <name evidence="2" type="ORF">EB796_021701</name>
</gene>
<evidence type="ECO:0000313" key="3">
    <source>
        <dbReference type="Proteomes" id="UP000593567"/>
    </source>
</evidence>
<evidence type="ECO:0000256" key="1">
    <source>
        <dbReference type="SAM" id="MobiDB-lite"/>
    </source>
</evidence>
<dbReference type="Proteomes" id="UP000593567">
    <property type="component" value="Unassembled WGS sequence"/>
</dbReference>
<dbReference type="AlphaFoldDB" id="A0A7J7J1A8"/>
<reference evidence="2" key="1">
    <citation type="submission" date="2020-06" db="EMBL/GenBank/DDBJ databases">
        <title>Draft genome of Bugula neritina, a colonial animal packing powerful symbionts and potential medicines.</title>
        <authorList>
            <person name="Rayko M."/>
        </authorList>
    </citation>
    <scope>NUCLEOTIDE SEQUENCE [LARGE SCALE GENOMIC DNA]</scope>
    <source>
        <strain evidence="2">Kwan_BN1</strain>
    </source>
</reference>
<comment type="caution">
    <text evidence="2">The sequence shown here is derived from an EMBL/GenBank/DDBJ whole genome shotgun (WGS) entry which is preliminary data.</text>
</comment>
<protein>
    <submittedName>
        <fullName evidence="2">Uncharacterized protein</fullName>
    </submittedName>
</protein>
<accession>A0A7J7J1A8</accession>
<proteinExistence type="predicted"/>
<feature type="region of interest" description="Disordered" evidence="1">
    <location>
        <begin position="54"/>
        <end position="84"/>
    </location>
</feature>
<feature type="compositionally biased region" description="Polar residues" evidence="1">
    <location>
        <begin position="74"/>
        <end position="84"/>
    </location>
</feature>
<dbReference type="EMBL" id="VXIV02003202">
    <property type="protein sequence ID" value="KAF6019959.1"/>
    <property type="molecule type" value="Genomic_DNA"/>
</dbReference>